<evidence type="ECO:0000313" key="3">
    <source>
        <dbReference type="EMBL" id="KAF1992590.1"/>
    </source>
</evidence>
<sequence>MSFSIRTLLAFAFCLSFSDAYPTVDSQQKLWPGFDGLKSLFVFGDSYSQTGFLYNGTQPSPSNPMGNPAYPGYTSSNGPNWVGFLTTTYNASLLQTYNLAIGGATVDAAYVKPYTDSVHSIAQQVADDYLPNYTSASDKPWEAATTLYAFWVGVNDCSSLMWQGNRSAIADRIFATYSRAAEQVHESGGRNFVFLTVPPMQFSPQVQDLAKQNPQGKVVDDEKATILDWNERVGKMAAGLEAKGGDTTAFMFDAYGVFEKALKDPKTFEQTKGLKNTTTFCAEYEGGVTPSSTVKPSCGVAADEYFWLNQLHPTSPIHNAIAANLAEFLAKGKQAAKRTSPVRRTNVFSDRWI</sequence>
<name>A0A6G1HHT8_9PEZI</name>
<dbReference type="PANTHER" id="PTHR45648:SF85">
    <property type="entry name" value="A, PUTATIVE (AFU_ORTHOLOGUE AFUA_2G10760)-RELATED"/>
    <property type="match status" value="1"/>
</dbReference>
<accession>A0A6G1HHT8</accession>
<reference evidence="3" key="1">
    <citation type="journal article" date="2020" name="Stud. Mycol.">
        <title>101 Dothideomycetes genomes: a test case for predicting lifestyles and emergence of pathogens.</title>
        <authorList>
            <person name="Haridas S."/>
            <person name="Albert R."/>
            <person name="Binder M."/>
            <person name="Bloem J."/>
            <person name="Labutti K."/>
            <person name="Salamov A."/>
            <person name="Andreopoulos B."/>
            <person name="Baker S."/>
            <person name="Barry K."/>
            <person name="Bills G."/>
            <person name="Bluhm B."/>
            <person name="Cannon C."/>
            <person name="Castanera R."/>
            <person name="Culley D."/>
            <person name="Daum C."/>
            <person name="Ezra D."/>
            <person name="Gonzalez J."/>
            <person name="Henrissat B."/>
            <person name="Kuo A."/>
            <person name="Liang C."/>
            <person name="Lipzen A."/>
            <person name="Lutzoni F."/>
            <person name="Magnuson J."/>
            <person name="Mondo S."/>
            <person name="Nolan M."/>
            <person name="Ohm R."/>
            <person name="Pangilinan J."/>
            <person name="Park H.-J."/>
            <person name="Ramirez L."/>
            <person name="Alfaro M."/>
            <person name="Sun H."/>
            <person name="Tritt A."/>
            <person name="Yoshinaga Y."/>
            <person name="Zwiers L.-H."/>
            <person name="Turgeon B."/>
            <person name="Goodwin S."/>
            <person name="Spatafora J."/>
            <person name="Crous P."/>
            <person name="Grigoriev I."/>
        </authorList>
    </citation>
    <scope>NUCLEOTIDE SEQUENCE</scope>
    <source>
        <strain evidence="3">CBS 113979</strain>
    </source>
</reference>
<dbReference type="Proteomes" id="UP000800041">
    <property type="component" value="Unassembled WGS sequence"/>
</dbReference>
<dbReference type="SUPFAM" id="SSF52266">
    <property type="entry name" value="SGNH hydrolase"/>
    <property type="match status" value="1"/>
</dbReference>
<organism evidence="3 4">
    <name type="scientific">Aulographum hederae CBS 113979</name>
    <dbReference type="NCBI Taxonomy" id="1176131"/>
    <lineage>
        <taxon>Eukaryota</taxon>
        <taxon>Fungi</taxon>
        <taxon>Dikarya</taxon>
        <taxon>Ascomycota</taxon>
        <taxon>Pezizomycotina</taxon>
        <taxon>Dothideomycetes</taxon>
        <taxon>Pleosporomycetidae</taxon>
        <taxon>Aulographales</taxon>
        <taxon>Aulographaceae</taxon>
    </lineage>
</organism>
<keyword evidence="4" id="KW-1185">Reference proteome</keyword>
<dbReference type="CDD" id="cd01846">
    <property type="entry name" value="fatty_acyltransferase_like"/>
    <property type="match status" value="1"/>
</dbReference>
<dbReference type="InterPro" id="IPR051058">
    <property type="entry name" value="GDSL_Est/Lipase"/>
</dbReference>
<protein>
    <submittedName>
        <fullName evidence="3">Carbohydrate esterase family 16 protein</fullName>
    </submittedName>
</protein>
<dbReference type="Gene3D" id="3.40.50.1110">
    <property type="entry name" value="SGNH hydrolase"/>
    <property type="match status" value="1"/>
</dbReference>
<dbReference type="Pfam" id="PF00657">
    <property type="entry name" value="Lipase_GDSL"/>
    <property type="match status" value="1"/>
</dbReference>
<evidence type="ECO:0000256" key="2">
    <source>
        <dbReference type="SAM" id="SignalP"/>
    </source>
</evidence>
<dbReference type="GO" id="GO:0016788">
    <property type="term" value="F:hydrolase activity, acting on ester bonds"/>
    <property type="evidence" value="ECO:0007669"/>
    <property type="project" value="InterPro"/>
</dbReference>
<evidence type="ECO:0000313" key="4">
    <source>
        <dbReference type="Proteomes" id="UP000800041"/>
    </source>
</evidence>
<keyword evidence="1" id="KW-0378">Hydrolase</keyword>
<gene>
    <name evidence="3" type="ORF">K402DRAFT_458963</name>
</gene>
<dbReference type="InterPro" id="IPR001087">
    <property type="entry name" value="GDSL"/>
</dbReference>
<proteinExistence type="predicted"/>
<dbReference type="AlphaFoldDB" id="A0A6G1HHT8"/>
<feature type="signal peptide" evidence="2">
    <location>
        <begin position="1"/>
        <end position="20"/>
    </location>
</feature>
<evidence type="ECO:0000256" key="1">
    <source>
        <dbReference type="ARBA" id="ARBA00022801"/>
    </source>
</evidence>
<dbReference type="InterPro" id="IPR036514">
    <property type="entry name" value="SGNH_hydro_sf"/>
</dbReference>
<dbReference type="OrthoDB" id="1600564at2759"/>
<dbReference type="PANTHER" id="PTHR45648">
    <property type="entry name" value="GDSL LIPASE/ACYLHYDROLASE FAMILY PROTEIN (AFU_ORTHOLOGUE AFUA_4G14700)"/>
    <property type="match status" value="1"/>
</dbReference>
<feature type="chain" id="PRO_5026227835" evidence="2">
    <location>
        <begin position="21"/>
        <end position="353"/>
    </location>
</feature>
<keyword evidence="2" id="KW-0732">Signal</keyword>
<dbReference type="EMBL" id="ML977137">
    <property type="protein sequence ID" value="KAF1992590.1"/>
    <property type="molecule type" value="Genomic_DNA"/>
</dbReference>